<dbReference type="RefSeq" id="WP_048676376.1">
    <property type="nucleotide sequence ID" value="NZ_CBTJ020000102.1"/>
</dbReference>
<organism evidence="1 2">
    <name type="scientific">Candidatus Competibacter denitrificans Run_A_D11</name>
    <dbReference type="NCBI Taxonomy" id="1400863"/>
    <lineage>
        <taxon>Bacteria</taxon>
        <taxon>Pseudomonadati</taxon>
        <taxon>Pseudomonadota</taxon>
        <taxon>Gammaproteobacteria</taxon>
        <taxon>Candidatus Competibacteraceae</taxon>
        <taxon>Candidatus Competibacter</taxon>
    </lineage>
</organism>
<gene>
    <name evidence="1" type="ORF">BN873_90053</name>
</gene>
<proteinExistence type="predicted"/>
<dbReference type="EMBL" id="CBTJ020000102">
    <property type="protein sequence ID" value="CDI04302.1"/>
    <property type="molecule type" value="Genomic_DNA"/>
</dbReference>
<dbReference type="STRING" id="1400863.BN873_90053"/>
<reference evidence="1" key="1">
    <citation type="submission" date="2013-07" db="EMBL/GenBank/DDBJ databases">
        <authorList>
            <person name="McIlroy S."/>
        </authorList>
    </citation>
    <scope>NUCLEOTIDE SEQUENCE [LARGE SCALE GENOMIC DNA]</scope>
    <source>
        <strain evidence="1">Run_A_D11</strain>
    </source>
</reference>
<comment type="caution">
    <text evidence="1">The sequence shown here is derived from an EMBL/GenBank/DDBJ whole genome shotgun (WGS) entry which is preliminary data.</text>
</comment>
<evidence type="ECO:0000313" key="2">
    <source>
        <dbReference type="Proteomes" id="UP000035760"/>
    </source>
</evidence>
<keyword evidence="2" id="KW-1185">Reference proteome</keyword>
<reference evidence="1" key="2">
    <citation type="submission" date="2014-03" db="EMBL/GenBank/DDBJ databases">
        <title>Candidatus Competibacter-lineage genomes retrieved from metagenomes reveal functional metabolic diversity.</title>
        <authorList>
            <person name="McIlroy S.J."/>
            <person name="Albertsen M."/>
            <person name="Andresen E.K."/>
            <person name="Saunders A.M."/>
            <person name="Kristiansen R."/>
            <person name="Stokholm-Bjerregaard M."/>
            <person name="Nielsen K.L."/>
            <person name="Nielsen P.H."/>
        </authorList>
    </citation>
    <scope>NUCLEOTIDE SEQUENCE</scope>
    <source>
        <strain evidence="1">Run_A_D11</strain>
    </source>
</reference>
<name>W6M9L3_9GAMM</name>
<sequence>MSNKRFLFVSWDSLIGDIAWQTVKEGHEVKYYIQNPEEREIADGFVPKTDDWRQEVDWADVIVFDDVLGMGSLAEELRRNGKLVGSRKSFDRLG</sequence>
<protein>
    <submittedName>
        <fullName evidence="1">Phosphoribosylglycinamide synthetase</fullName>
    </submittedName>
</protein>
<dbReference type="AlphaFoldDB" id="W6M9L3"/>
<accession>W6M9L3</accession>
<evidence type="ECO:0000313" key="1">
    <source>
        <dbReference type="EMBL" id="CDI04302.1"/>
    </source>
</evidence>
<dbReference type="Proteomes" id="UP000035760">
    <property type="component" value="Unassembled WGS sequence"/>
</dbReference>